<protein>
    <submittedName>
        <fullName evidence="1">Uncharacterized protein</fullName>
    </submittedName>
</protein>
<name>A0ACC1L4K0_9FUNG</name>
<dbReference type="Proteomes" id="UP001140087">
    <property type="component" value="Unassembled WGS sequence"/>
</dbReference>
<sequence>MSFLARLNRGTTLEKLSFDKCRFWTDTGRLVLLRPIKRDSIDDLKRYISHLVVAFDRQSAHQRTSAAVTRLQRADSLDAATIDQIASQPSEQNGLGPGDGTEAELARICTVDRPGLAGELLTGERLAAATVVQLFYQAGYLAPVTKDRVAIPSKEILDDIVWFYAKLAEDYKLNPDIRDAFAR</sequence>
<organism evidence="1 2">
    <name type="scientific">Coemansia helicoidea</name>
    <dbReference type="NCBI Taxonomy" id="1286919"/>
    <lineage>
        <taxon>Eukaryota</taxon>
        <taxon>Fungi</taxon>
        <taxon>Fungi incertae sedis</taxon>
        <taxon>Zoopagomycota</taxon>
        <taxon>Kickxellomycotina</taxon>
        <taxon>Kickxellomycetes</taxon>
        <taxon>Kickxellales</taxon>
        <taxon>Kickxellaceae</taxon>
        <taxon>Coemansia</taxon>
    </lineage>
</organism>
<comment type="caution">
    <text evidence="1">The sequence shown here is derived from an EMBL/GenBank/DDBJ whole genome shotgun (WGS) entry which is preliminary data.</text>
</comment>
<evidence type="ECO:0000313" key="2">
    <source>
        <dbReference type="Proteomes" id="UP001140087"/>
    </source>
</evidence>
<dbReference type="EMBL" id="JANBUN010000957">
    <property type="protein sequence ID" value="KAJ2800390.1"/>
    <property type="molecule type" value="Genomic_DNA"/>
</dbReference>
<proteinExistence type="predicted"/>
<gene>
    <name evidence="1" type="ORF">H4R21_003194</name>
</gene>
<reference evidence="1" key="1">
    <citation type="submission" date="2022-07" db="EMBL/GenBank/DDBJ databases">
        <title>Phylogenomic reconstructions and comparative analyses of Kickxellomycotina fungi.</title>
        <authorList>
            <person name="Reynolds N.K."/>
            <person name="Stajich J.E."/>
            <person name="Barry K."/>
            <person name="Grigoriev I.V."/>
            <person name="Crous P."/>
            <person name="Smith M.E."/>
        </authorList>
    </citation>
    <scope>NUCLEOTIDE SEQUENCE</scope>
    <source>
        <strain evidence="1">BCRC 34780</strain>
    </source>
</reference>
<evidence type="ECO:0000313" key="1">
    <source>
        <dbReference type="EMBL" id="KAJ2800390.1"/>
    </source>
</evidence>
<accession>A0ACC1L4K0</accession>
<keyword evidence="2" id="KW-1185">Reference proteome</keyword>